<organism evidence="2 3">
    <name type="scientific">Noviherbaspirillum galbum</name>
    <dbReference type="NCBI Taxonomy" id="2709383"/>
    <lineage>
        <taxon>Bacteria</taxon>
        <taxon>Pseudomonadati</taxon>
        <taxon>Pseudomonadota</taxon>
        <taxon>Betaproteobacteria</taxon>
        <taxon>Burkholderiales</taxon>
        <taxon>Oxalobacteraceae</taxon>
        <taxon>Noviherbaspirillum</taxon>
    </lineage>
</organism>
<evidence type="ECO:0000256" key="1">
    <source>
        <dbReference type="SAM" id="MobiDB-lite"/>
    </source>
</evidence>
<sequence>MQLTQLTPTSAAWPLREQAPDKTEDACAPAAGFSGSALLMAALALPGMIGAAHAESAPERGQVELNYLDYRDRQPGLDRVNVHTPSIRVLAPIAGMWAIEGSLTSDSISGATPRYHSAISGASTMSDRRTAQAFSVTRYFPDSTVSAGFAHSGENDYQSRAYSLDLTRSTEDKNTVFNAGIGVANDVINPVNGLVTDAKKHVLELKAGITRVLTQRDLIQADISHVVQHGYLNDPYKVFDKRPDSRSANILLLRWNHHLDADDGTSRLGYRYYSDSFGIRAHTLSAEYVQPLPSDWTLTPSLRLYSQTAASFYVGPVYSPVLGEPVPAGYDPSGGANVSEDYRLSAFGAATLAMKVEKRIGRDASVRMQLGFYEQRSGWALSGNGGPGLATLRAQMISVGITRQF</sequence>
<feature type="region of interest" description="Disordered" evidence="1">
    <location>
        <begin position="1"/>
        <end position="21"/>
    </location>
</feature>
<evidence type="ECO:0000313" key="3">
    <source>
        <dbReference type="Proteomes" id="UP000482155"/>
    </source>
</evidence>
<comment type="caution">
    <text evidence="2">The sequence shown here is derived from an EMBL/GenBank/DDBJ whole genome shotgun (WGS) entry which is preliminary data.</text>
</comment>
<dbReference type="Proteomes" id="UP000482155">
    <property type="component" value="Unassembled WGS sequence"/>
</dbReference>
<keyword evidence="3" id="KW-1185">Reference proteome</keyword>
<name>A0A6B3SW78_9BURK</name>
<dbReference type="InterPro" id="IPR021953">
    <property type="entry name" value="DUF3570"/>
</dbReference>
<protein>
    <submittedName>
        <fullName evidence="2">DUF3570 domain-containing protein</fullName>
    </submittedName>
</protein>
<dbReference type="Pfam" id="PF12094">
    <property type="entry name" value="DUF3570"/>
    <property type="match status" value="2"/>
</dbReference>
<dbReference type="EMBL" id="JAAIVB010000085">
    <property type="protein sequence ID" value="NEX64751.1"/>
    <property type="molecule type" value="Genomic_DNA"/>
</dbReference>
<dbReference type="AlphaFoldDB" id="A0A6B3SW78"/>
<accession>A0A6B3SW78</accession>
<evidence type="ECO:0000313" key="2">
    <source>
        <dbReference type="EMBL" id="NEX64751.1"/>
    </source>
</evidence>
<reference evidence="2 3" key="1">
    <citation type="submission" date="2020-02" db="EMBL/GenBank/DDBJ databases">
        <authorList>
            <person name="Kim M.K."/>
        </authorList>
    </citation>
    <scope>NUCLEOTIDE SEQUENCE [LARGE SCALE GENOMIC DNA]</scope>
    <source>
        <strain evidence="2 3">17J57-3</strain>
    </source>
</reference>
<proteinExistence type="predicted"/>
<feature type="compositionally biased region" description="Polar residues" evidence="1">
    <location>
        <begin position="1"/>
        <end position="10"/>
    </location>
</feature>
<gene>
    <name evidence="2" type="ORF">G3574_27035</name>
</gene>